<dbReference type="Proteomes" id="UP000322887">
    <property type="component" value="Chromosome"/>
</dbReference>
<accession>A0ABX5YNR1</accession>
<dbReference type="RefSeq" id="WP_002643610.1">
    <property type="nucleotide sequence ID" value="NZ_CP042910.1"/>
</dbReference>
<name>A0ABX5YNR1_9PLAN</name>
<organism evidence="2 3">
    <name type="scientific">Gimesia maris</name>
    <dbReference type="NCBI Taxonomy" id="122"/>
    <lineage>
        <taxon>Bacteria</taxon>
        <taxon>Pseudomonadati</taxon>
        <taxon>Planctomycetota</taxon>
        <taxon>Planctomycetia</taxon>
        <taxon>Planctomycetales</taxon>
        <taxon>Planctomycetaceae</taxon>
        <taxon>Gimesia</taxon>
    </lineage>
</organism>
<evidence type="ECO:0000256" key="1">
    <source>
        <dbReference type="SAM" id="Coils"/>
    </source>
</evidence>
<evidence type="ECO:0000313" key="2">
    <source>
        <dbReference type="EMBL" id="QEG17316.1"/>
    </source>
</evidence>
<dbReference type="EMBL" id="CP042910">
    <property type="protein sequence ID" value="QEG17316.1"/>
    <property type="molecule type" value="Genomic_DNA"/>
</dbReference>
<keyword evidence="3" id="KW-1185">Reference proteome</keyword>
<protein>
    <recommendedName>
        <fullName evidence="4">DUF3150 domain-containing protein</fullName>
    </recommendedName>
</protein>
<proteinExistence type="predicted"/>
<evidence type="ECO:0000313" key="3">
    <source>
        <dbReference type="Proteomes" id="UP000322887"/>
    </source>
</evidence>
<evidence type="ECO:0008006" key="4">
    <source>
        <dbReference type="Google" id="ProtNLM"/>
    </source>
</evidence>
<keyword evidence="1" id="KW-0175">Coiled coil</keyword>
<gene>
    <name evidence="2" type="ORF">GmarT_31960</name>
</gene>
<dbReference type="GeneID" id="98647724"/>
<feature type="coiled-coil region" evidence="1">
    <location>
        <begin position="109"/>
        <end position="140"/>
    </location>
</feature>
<sequence length="318" mass="35697">MSHSILEEPQTAPSVSAAATRLRTTMAAARLSFTWLGGRKSLTASQKDQAADSFGAEGKFLSAGKKLLDTSHPAFKVVTAVRGRAVAYWKGVSLPYPEPGIRLIRQSEIQDFDQRMADFRDELDEAVADLDRHFDELRSAARKRLGDLFNSADYPPSLIGMFAIEHDFPSVEPPPYLQQLSPALYELECQRMQQRFDVAVQLAEQAFLEEISKLVEHASERLSGQSDGRPKVFRDTAITNLTEFFERFRTLNVRSNEQLDALVDRAQQIVAGIKPQQLRDNSTLRQQVASQLAGVQSSLDGLLIDRPRRNILRRSPQE</sequence>
<reference evidence="2 3" key="1">
    <citation type="submission" date="2019-08" db="EMBL/GenBank/DDBJ databases">
        <title>Deep-cultivation of Planctomycetes and their phenomic and genomic characterization uncovers novel biology.</title>
        <authorList>
            <person name="Wiegand S."/>
            <person name="Jogler M."/>
            <person name="Boedeker C."/>
            <person name="Pinto D."/>
            <person name="Vollmers J."/>
            <person name="Rivas-Marin E."/>
            <person name="Kohn T."/>
            <person name="Peeters S.H."/>
            <person name="Heuer A."/>
            <person name="Rast P."/>
            <person name="Oberbeckmann S."/>
            <person name="Bunk B."/>
            <person name="Jeske O."/>
            <person name="Meyerdierks A."/>
            <person name="Storesund J.E."/>
            <person name="Kallscheuer N."/>
            <person name="Luecker S."/>
            <person name="Lage O.M."/>
            <person name="Pohl T."/>
            <person name="Merkel B.J."/>
            <person name="Hornburger P."/>
            <person name="Mueller R.-W."/>
            <person name="Bruemmer F."/>
            <person name="Labrenz M."/>
            <person name="Spormann A.M."/>
            <person name="Op den Camp H."/>
            <person name="Overmann J."/>
            <person name="Amann R."/>
            <person name="Jetten M.S.M."/>
            <person name="Mascher T."/>
            <person name="Medema M.H."/>
            <person name="Devos D.P."/>
            <person name="Kaster A.-K."/>
            <person name="Ovreas L."/>
            <person name="Rohde M."/>
            <person name="Galperin M.Y."/>
            <person name="Jogler C."/>
        </authorList>
    </citation>
    <scope>NUCLEOTIDE SEQUENCE [LARGE SCALE GENOMIC DNA]</scope>
    <source>
        <strain evidence="2 3">DSM 8797</strain>
    </source>
</reference>